<dbReference type="GO" id="GO:0005761">
    <property type="term" value="C:mitochondrial ribosome"/>
    <property type="evidence" value="ECO:0007669"/>
    <property type="project" value="InterPro"/>
</dbReference>
<dbReference type="OrthoDB" id="5984298at2759"/>
<dbReference type="Gene3D" id="3.30.70.600">
    <property type="entry name" value="Ribosomal protein S10 domain"/>
    <property type="match status" value="1"/>
</dbReference>
<dbReference type="InterPro" id="IPR027487">
    <property type="entry name" value="Ribosomal_mL48"/>
</dbReference>
<protein>
    <submittedName>
        <fullName evidence="4 6">39S ribosomal protein L48, mitochondrial</fullName>
    </submittedName>
</protein>
<evidence type="ECO:0000313" key="4">
    <source>
        <dbReference type="EMBL" id="CEF69065.1"/>
    </source>
</evidence>
<evidence type="ECO:0000256" key="2">
    <source>
        <dbReference type="ARBA" id="ARBA00023274"/>
    </source>
</evidence>
<dbReference type="EMBL" id="LN609529">
    <property type="protein sequence ID" value="CEF69065.1"/>
    <property type="molecule type" value="Genomic_DNA"/>
</dbReference>
<dbReference type="GeneID" id="36381435"/>
<dbReference type="GO" id="GO:1990904">
    <property type="term" value="C:ribonucleoprotein complex"/>
    <property type="evidence" value="ECO:0007669"/>
    <property type="project" value="UniProtKB-KW"/>
</dbReference>
<evidence type="ECO:0000313" key="5">
    <source>
        <dbReference type="Proteomes" id="UP000035682"/>
    </source>
</evidence>
<reference evidence="4 5" key="1">
    <citation type="submission" date="2014-09" db="EMBL/GenBank/DDBJ databases">
        <authorList>
            <person name="Martin A.A."/>
        </authorList>
    </citation>
    <scope>NUCLEOTIDE SEQUENCE</scope>
    <source>
        <strain evidence="5">ED321</strain>
        <strain evidence="4">ED321 Heterogonic</strain>
    </source>
</reference>
<dbReference type="SUPFAM" id="SSF54999">
    <property type="entry name" value="Ribosomal protein S10"/>
    <property type="match status" value="1"/>
</dbReference>
<keyword evidence="2" id="KW-0687">Ribonucleoprotein</keyword>
<organism evidence="4">
    <name type="scientific">Strongyloides ratti</name>
    <name type="common">Parasitic roundworm</name>
    <dbReference type="NCBI Taxonomy" id="34506"/>
    <lineage>
        <taxon>Eukaryota</taxon>
        <taxon>Metazoa</taxon>
        <taxon>Ecdysozoa</taxon>
        <taxon>Nematoda</taxon>
        <taxon>Chromadorea</taxon>
        <taxon>Rhabditida</taxon>
        <taxon>Tylenchina</taxon>
        <taxon>Panagrolaimomorpha</taxon>
        <taxon>Strongyloidoidea</taxon>
        <taxon>Strongyloididae</taxon>
        <taxon>Strongyloides</taxon>
    </lineage>
</organism>
<evidence type="ECO:0000259" key="3">
    <source>
        <dbReference type="SMART" id="SM01403"/>
    </source>
</evidence>
<dbReference type="OMA" id="IRVSECW"/>
<evidence type="ECO:0000313" key="7">
    <source>
        <dbReference type="WormBase" id="SRAE_2000371700"/>
    </source>
</evidence>
<dbReference type="WormBase" id="SRAE_2000371700">
    <property type="protein sequence ID" value="SRP09664"/>
    <property type="gene ID" value="WBGene00263942"/>
</dbReference>
<evidence type="ECO:0000256" key="1">
    <source>
        <dbReference type="ARBA" id="ARBA00022980"/>
    </source>
</evidence>
<dbReference type="Proteomes" id="UP000035682">
    <property type="component" value="Unplaced"/>
</dbReference>
<dbReference type="CTD" id="36381435"/>
<keyword evidence="5" id="KW-1185">Reference proteome</keyword>
<dbReference type="WBParaSite" id="SRAE_2000371700.1">
    <property type="protein sequence ID" value="SRAE_2000371700.1"/>
    <property type="gene ID" value="WBGene00263942"/>
</dbReference>
<gene>
    <name evidence="4 6 7" type="ORF">SRAE_2000371700</name>
</gene>
<sequence>MLSARSHITKQIRLFSSLREKAIKVDPRYLRQPEIKDHRKYPEYPTINVCLLGYDFVPLESYQAYVHKVANRFNFNVIESYAIPGKNEKIVLYRPRSTIPDREFFLTTYQRVIRISNIPSVRLQLFSQLIRTHAPIGINIIIKEFSKEDENERYIPDIVLKEKQEELKSLDDPFVRKQLGWE</sequence>
<dbReference type="STRING" id="34506.A0A090LNF4"/>
<name>A0A090LNF4_STRRB</name>
<dbReference type="InterPro" id="IPR036838">
    <property type="entry name" value="Ribosomal_uS10_dom_sf"/>
</dbReference>
<evidence type="ECO:0000313" key="6">
    <source>
        <dbReference type="WBParaSite" id="SRAE_2000371700.1"/>
    </source>
</evidence>
<dbReference type="SMART" id="SM01403">
    <property type="entry name" value="Ribosomal_S10"/>
    <property type="match status" value="1"/>
</dbReference>
<dbReference type="PANTHER" id="PTHR13473">
    <property type="entry name" value="MITOCHONDRIAL RIBOSOMAL PROTEIN L48"/>
    <property type="match status" value="1"/>
</dbReference>
<keyword evidence="1 4" id="KW-0689">Ribosomal protein</keyword>
<reference evidence="6" key="2">
    <citation type="submission" date="2020-12" db="UniProtKB">
        <authorList>
            <consortium name="WormBaseParasite"/>
        </authorList>
    </citation>
    <scope>IDENTIFICATION</scope>
</reference>
<feature type="domain" description="Small ribosomal subunit protein uS10" evidence="3">
    <location>
        <begin position="48"/>
        <end position="143"/>
    </location>
</feature>
<proteinExistence type="predicted"/>
<dbReference type="Pfam" id="PF00338">
    <property type="entry name" value="Ribosomal_S10"/>
    <property type="match status" value="1"/>
</dbReference>
<dbReference type="InterPro" id="IPR027486">
    <property type="entry name" value="Ribosomal_uS10_dom"/>
</dbReference>
<dbReference type="PANTHER" id="PTHR13473:SF0">
    <property type="entry name" value="LARGE RIBOSOMAL SUBUNIT PROTEIN ML48"/>
    <property type="match status" value="1"/>
</dbReference>
<dbReference type="AlphaFoldDB" id="A0A090LNF4"/>
<accession>A0A090LNF4</accession>
<dbReference type="RefSeq" id="XP_024508265.1">
    <property type="nucleotide sequence ID" value="XM_024654944.1"/>
</dbReference>